<keyword evidence="4 10" id="KW-0812">Transmembrane</keyword>
<dbReference type="InterPro" id="IPR002159">
    <property type="entry name" value="CD36_fam"/>
</dbReference>
<comment type="similarity">
    <text evidence="2">Belongs to the CD36 family.</text>
</comment>
<evidence type="ECO:0008006" key="13">
    <source>
        <dbReference type="Google" id="ProtNLM"/>
    </source>
</evidence>
<evidence type="ECO:0000256" key="4">
    <source>
        <dbReference type="ARBA" id="ARBA00022692"/>
    </source>
</evidence>
<dbReference type="InterPro" id="IPR005428">
    <property type="entry name" value="CD36/SCARB1/SNMP1"/>
</dbReference>
<name>V3ZZD4_LOTGI</name>
<dbReference type="STRING" id="225164.V3ZZD4"/>
<dbReference type="RefSeq" id="XP_009052390.1">
    <property type="nucleotide sequence ID" value="XM_009054142.1"/>
</dbReference>
<dbReference type="Pfam" id="PF01130">
    <property type="entry name" value="CD36"/>
    <property type="match status" value="1"/>
</dbReference>
<evidence type="ECO:0000256" key="7">
    <source>
        <dbReference type="ARBA" id="ARBA00023157"/>
    </source>
</evidence>
<dbReference type="EMBL" id="KB201362">
    <property type="protein sequence ID" value="ESO96893.1"/>
    <property type="molecule type" value="Genomic_DNA"/>
</dbReference>
<evidence type="ECO:0000256" key="6">
    <source>
        <dbReference type="ARBA" id="ARBA00023136"/>
    </source>
</evidence>
<dbReference type="GeneID" id="20238111"/>
<evidence type="ECO:0000256" key="1">
    <source>
        <dbReference type="ARBA" id="ARBA00004651"/>
    </source>
</evidence>
<keyword evidence="3" id="KW-1003">Cell membrane</keyword>
<accession>V3ZZD4</accession>
<comment type="subcellular location">
    <subcellularLocation>
        <location evidence="1">Cell membrane</location>
        <topology evidence="1">Multi-pass membrane protein</topology>
    </subcellularLocation>
</comment>
<dbReference type="CTD" id="20238111"/>
<dbReference type="HOGENOM" id="CLU_019853_3_0_1"/>
<organism evidence="11 12">
    <name type="scientific">Lottia gigantea</name>
    <name type="common">Giant owl limpet</name>
    <dbReference type="NCBI Taxonomy" id="225164"/>
    <lineage>
        <taxon>Eukaryota</taxon>
        <taxon>Metazoa</taxon>
        <taxon>Spiralia</taxon>
        <taxon>Lophotrochozoa</taxon>
        <taxon>Mollusca</taxon>
        <taxon>Gastropoda</taxon>
        <taxon>Patellogastropoda</taxon>
        <taxon>Lottioidea</taxon>
        <taxon>Lottiidae</taxon>
        <taxon>Lottia</taxon>
    </lineage>
</organism>
<dbReference type="Proteomes" id="UP000030746">
    <property type="component" value="Unassembled WGS sequence"/>
</dbReference>
<reference evidence="11 12" key="1">
    <citation type="journal article" date="2013" name="Nature">
        <title>Insights into bilaterian evolution from three spiralian genomes.</title>
        <authorList>
            <person name="Simakov O."/>
            <person name="Marletaz F."/>
            <person name="Cho S.J."/>
            <person name="Edsinger-Gonzales E."/>
            <person name="Havlak P."/>
            <person name="Hellsten U."/>
            <person name="Kuo D.H."/>
            <person name="Larsson T."/>
            <person name="Lv J."/>
            <person name="Arendt D."/>
            <person name="Savage R."/>
            <person name="Osoegawa K."/>
            <person name="de Jong P."/>
            <person name="Grimwood J."/>
            <person name="Chapman J.A."/>
            <person name="Shapiro H."/>
            <person name="Aerts A."/>
            <person name="Otillar R.P."/>
            <person name="Terry A.Y."/>
            <person name="Boore J.L."/>
            <person name="Grigoriev I.V."/>
            <person name="Lindberg D.R."/>
            <person name="Seaver E.C."/>
            <person name="Weisblat D.A."/>
            <person name="Putnam N.H."/>
            <person name="Rokhsar D.S."/>
        </authorList>
    </citation>
    <scope>NUCLEOTIDE SEQUENCE [LARGE SCALE GENOMIC DNA]</scope>
</reference>
<keyword evidence="9" id="KW-0325">Glycoprotein</keyword>
<dbReference type="PRINTS" id="PR01610">
    <property type="entry name" value="CD36ANTIGEN"/>
</dbReference>
<keyword evidence="7" id="KW-1015">Disulfide bond</keyword>
<dbReference type="PRINTS" id="PR01609">
    <property type="entry name" value="CD36FAMILY"/>
</dbReference>
<feature type="transmembrane region" description="Helical" evidence="10">
    <location>
        <begin position="12"/>
        <end position="33"/>
    </location>
</feature>
<dbReference type="GO" id="GO:0005737">
    <property type="term" value="C:cytoplasm"/>
    <property type="evidence" value="ECO:0007669"/>
    <property type="project" value="TreeGrafter"/>
</dbReference>
<dbReference type="OMA" id="TNCLPSG"/>
<gene>
    <name evidence="11" type="ORF">LOTGIDRAFT_159641</name>
</gene>
<dbReference type="GO" id="GO:0005044">
    <property type="term" value="F:scavenger receptor activity"/>
    <property type="evidence" value="ECO:0007669"/>
    <property type="project" value="TreeGrafter"/>
</dbReference>
<proteinExistence type="inferred from homology"/>
<evidence type="ECO:0000256" key="2">
    <source>
        <dbReference type="ARBA" id="ARBA00010532"/>
    </source>
</evidence>
<evidence type="ECO:0000313" key="12">
    <source>
        <dbReference type="Proteomes" id="UP000030746"/>
    </source>
</evidence>
<dbReference type="PANTHER" id="PTHR11923:SF51">
    <property type="entry name" value="LYSOSOME MEMBRANE PROTEIN 2"/>
    <property type="match status" value="1"/>
</dbReference>
<dbReference type="KEGG" id="lgi:LOTGIDRAFT_159641"/>
<evidence type="ECO:0000256" key="3">
    <source>
        <dbReference type="ARBA" id="ARBA00022475"/>
    </source>
</evidence>
<dbReference type="GO" id="GO:0005886">
    <property type="term" value="C:plasma membrane"/>
    <property type="evidence" value="ECO:0007669"/>
    <property type="project" value="UniProtKB-SubCell"/>
</dbReference>
<evidence type="ECO:0000256" key="10">
    <source>
        <dbReference type="SAM" id="Phobius"/>
    </source>
</evidence>
<evidence type="ECO:0000313" key="11">
    <source>
        <dbReference type="EMBL" id="ESO96893.1"/>
    </source>
</evidence>
<feature type="transmembrane region" description="Helical" evidence="10">
    <location>
        <begin position="444"/>
        <end position="468"/>
    </location>
</feature>
<protein>
    <recommendedName>
        <fullName evidence="13">Scavenger receptor class B member 1</fullName>
    </recommendedName>
</protein>
<evidence type="ECO:0000256" key="5">
    <source>
        <dbReference type="ARBA" id="ARBA00022989"/>
    </source>
</evidence>
<keyword evidence="6 10" id="KW-0472">Membrane</keyword>
<sequence length="505" mass="57191">MISREKKVCIGAVAGLVTAIIGVVLIPVVDYIVKEQVKEKVTLVNGSYLYDVWKEPPMPIYLQVYMFNLTNPKEVKKGQKPYVVEKGPYTYREERIKFDIVFNDNGTVSYRQKRLFTFIREMSVGDDEVDMITTVNPALLALIEGIGIFGEFVKKIIVNIVGAQEDIFITRTIKELVWGYVDPSLKLAHSLLPFLIYTDFIGYFMNKNNTDDGVYTVYTGKHNIDLLGTIDRYNGSKYLNFWSTPWANLINGSDGTINKPFLEDQKYLYFFSSDICRAAYGEYTSNTKTKHGIKLHRYTGTATELANKTINPDNAGFCTKRSGCLGTGLLDLSICTNVDHFPIPTVMSFPHFYMADEKFIQGVYGMSPSKDKHETTVDVDPITGLLLQASKKLQINMHIVNNTDVLVSKGIKEVFLPVLWLDENMVIDDKNADKINNMLFLPMYIAQVVEITLIAGGSLIFLFSLFLAQRFHYLKKKAVSQSQDRKPLLNKDLVHDSYSNSCLST</sequence>
<evidence type="ECO:0000256" key="9">
    <source>
        <dbReference type="ARBA" id="ARBA00023180"/>
    </source>
</evidence>
<dbReference type="PANTHER" id="PTHR11923">
    <property type="entry name" value="SCAVENGER RECEPTOR CLASS B TYPE-1 SR-B1"/>
    <property type="match status" value="1"/>
</dbReference>
<dbReference type="AlphaFoldDB" id="V3ZZD4"/>
<keyword evidence="5 10" id="KW-1133">Transmembrane helix</keyword>
<keyword evidence="12" id="KW-1185">Reference proteome</keyword>
<evidence type="ECO:0000256" key="8">
    <source>
        <dbReference type="ARBA" id="ARBA00023170"/>
    </source>
</evidence>
<dbReference type="OrthoDB" id="18585at2759"/>
<keyword evidence="8" id="KW-0675">Receptor</keyword>